<keyword evidence="14" id="KW-1185">Reference proteome</keyword>
<comment type="subcellular location">
    <subcellularLocation>
        <location evidence="1">Membrane</location>
        <topology evidence="1">Multi-pass membrane protein</topology>
    </subcellularLocation>
</comment>
<gene>
    <name evidence="13" type="ORF">PMACD_LOCUS10703</name>
</gene>
<evidence type="ECO:0000256" key="5">
    <source>
        <dbReference type="ARBA" id="ARBA00022857"/>
    </source>
</evidence>
<dbReference type="Pfam" id="PF07993">
    <property type="entry name" value="NAD_binding_4"/>
    <property type="match status" value="1"/>
</dbReference>
<dbReference type="FunFam" id="3.40.50.720:FF:000143">
    <property type="entry name" value="Fatty acyl-CoA reductase"/>
    <property type="match status" value="1"/>
</dbReference>
<keyword evidence="10" id="KW-0560">Oxidoreductase</keyword>
<evidence type="ECO:0000256" key="3">
    <source>
        <dbReference type="ARBA" id="ARBA00022516"/>
    </source>
</evidence>
<dbReference type="EC" id="1.2.1.84" evidence="10"/>
<evidence type="ECO:0000259" key="12">
    <source>
        <dbReference type="Pfam" id="PF07993"/>
    </source>
</evidence>
<evidence type="ECO:0000256" key="7">
    <source>
        <dbReference type="ARBA" id="ARBA00023098"/>
    </source>
</evidence>
<dbReference type="SUPFAM" id="SSF51735">
    <property type="entry name" value="NAD(P)-binding Rossmann-fold domains"/>
    <property type="match status" value="1"/>
</dbReference>
<keyword evidence="7 10" id="KW-0443">Lipid metabolism</keyword>
<dbReference type="Proteomes" id="UP000663880">
    <property type="component" value="Unassembled WGS sequence"/>
</dbReference>
<dbReference type="Pfam" id="PF03015">
    <property type="entry name" value="Sterile"/>
    <property type="match status" value="1"/>
</dbReference>
<dbReference type="GO" id="GO:0005777">
    <property type="term" value="C:peroxisome"/>
    <property type="evidence" value="ECO:0007669"/>
    <property type="project" value="TreeGrafter"/>
</dbReference>
<dbReference type="GO" id="GO:0080019">
    <property type="term" value="F:alcohol-forming very long-chain fatty acyl-CoA reductase activity"/>
    <property type="evidence" value="ECO:0007669"/>
    <property type="project" value="InterPro"/>
</dbReference>
<dbReference type="InterPro" id="IPR013120">
    <property type="entry name" value="FAR_NAD-bd"/>
</dbReference>
<keyword evidence="4 10" id="KW-0812">Transmembrane</keyword>
<evidence type="ECO:0000256" key="2">
    <source>
        <dbReference type="ARBA" id="ARBA00005928"/>
    </source>
</evidence>
<feature type="transmembrane region" description="Helical" evidence="10">
    <location>
        <begin position="354"/>
        <end position="378"/>
    </location>
</feature>
<comment type="caution">
    <text evidence="13">The sequence shown here is derived from an EMBL/GenBank/DDBJ whole genome shotgun (WGS) entry which is preliminary data.</text>
</comment>
<dbReference type="InterPro" id="IPR033640">
    <property type="entry name" value="FAR_C"/>
</dbReference>
<evidence type="ECO:0000259" key="11">
    <source>
        <dbReference type="Pfam" id="PF03015"/>
    </source>
</evidence>
<evidence type="ECO:0000256" key="10">
    <source>
        <dbReference type="RuleBase" id="RU363097"/>
    </source>
</evidence>
<dbReference type="OrthoDB" id="429813at2759"/>
<dbReference type="InterPro" id="IPR026055">
    <property type="entry name" value="FAR"/>
</dbReference>
<dbReference type="EMBL" id="CAJOBZ010000032">
    <property type="protein sequence ID" value="CAF4893835.1"/>
    <property type="molecule type" value="Genomic_DNA"/>
</dbReference>
<name>A0A821URX4_9NEOP</name>
<keyword evidence="3 10" id="KW-0444">Lipid biosynthesis</keyword>
<accession>A0A821URX4</accession>
<proteinExistence type="inferred from homology"/>
<feature type="domain" description="Thioester reductase (TE)" evidence="12">
    <location>
        <begin position="25"/>
        <end position="294"/>
    </location>
</feature>
<dbReference type="GO" id="GO:0035336">
    <property type="term" value="P:long-chain fatty-acyl-CoA metabolic process"/>
    <property type="evidence" value="ECO:0007669"/>
    <property type="project" value="TreeGrafter"/>
</dbReference>
<dbReference type="AlphaFoldDB" id="A0A821URX4"/>
<comment type="function">
    <text evidence="10">Catalyzes the reduction of fatty acyl-CoA to fatty alcohols.</text>
</comment>
<keyword evidence="5 10" id="KW-0521">NADP</keyword>
<evidence type="ECO:0000256" key="4">
    <source>
        <dbReference type="ARBA" id="ARBA00022692"/>
    </source>
</evidence>
<dbReference type="CDD" id="cd05236">
    <property type="entry name" value="FAR-N_SDR_e"/>
    <property type="match status" value="1"/>
</dbReference>
<dbReference type="CDD" id="cd09071">
    <property type="entry name" value="FAR_C"/>
    <property type="match status" value="1"/>
</dbReference>
<dbReference type="GO" id="GO:0102965">
    <property type="term" value="F:alcohol-forming long-chain fatty acyl-CoA reductase activity"/>
    <property type="evidence" value="ECO:0007669"/>
    <property type="project" value="UniProtKB-EC"/>
</dbReference>
<organism evidence="13 14">
    <name type="scientific">Pieris macdunnoughi</name>
    <dbReference type="NCBI Taxonomy" id="345717"/>
    <lineage>
        <taxon>Eukaryota</taxon>
        <taxon>Metazoa</taxon>
        <taxon>Ecdysozoa</taxon>
        <taxon>Arthropoda</taxon>
        <taxon>Hexapoda</taxon>
        <taxon>Insecta</taxon>
        <taxon>Pterygota</taxon>
        <taxon>Neoptera</taxon>
        <taxon>Endopterygota</taxon>
        <taxon>Lepidoptera</taxon>
        <taxon>Glossata</taxon>
        <taxon>Ditrysia</taxon>
        <taxon>Papilionoidea</taxon>
        <taxon>Pieridae</taxon>
        <taxon>Pierinae</taxon>
        <taxon>Pieris</taxon>
    </lineage>
</organism>
<dbReference type="InterPro" id="IPR036291">
    <property type="entry name" value="NAD(P)-bd_dom_sf"/>
</dbReference>
<evidence type="ECO:0000256" key="9">
    <source>
        <dbReference type="ARBA" id="ARBA00052530"/>
    </source>
</evidence>
<evidence type="ECO:0000256" key="1">
    <source>
        <dbReference type="ARBA" id="ARBA00004141"/>
    </source>
</evidence>
<evidence type="ECO:0000313" key="14">
    <source>
        <dbReference type="Proteomes" id="UP000663880"/>
    </source>
</evidence>
<feature type="domain" description="Fatty acyl-CoA reductase C-terminal" evidence="11">
    <location>
        <begin position="363"/>
        <end position="453"/>
    </location>
</feature>
<reference evidence="13" key="1">
    <citation type="submission" date="2021-02" db="EMBL/GenBank/DDBJ databases">
        <authorList>
            <person name="Steward A R."/>
        </authorList>
    </citation>
    <scope>NUCLEOTIDE SEQUENCE</scope>
</reference>
<evidence type="ECO:0000256" key="6">
    <source>
        <dbReference type="ARBA" id="ARBA00022989"/>
    </source>
</evidence>
<keyword evidence="6 10" id="KW-1133">Transmembrane helix</keyword>
<dbReference type="GO" id="GO:0016020">
    <property type="term" value="C:membrane"/>
    <property type="evidence" value="ECO:0007669"/>
    <property type="project" value="UniProtKB-SubCell"/>
</dbReference>
<evidence type="ECO:0000256" key="8">
    <source>
        <dbReference type="ARBA" id="ARBA00023136"/>
    </source>
</evidence>
<dbReference type="PANTHER" id="PTHR11011">
    <property type="entry name" value="MALE STERILITY PROTEIN 2-RELATED"/>
    <property type="match status" value="1"/>
</dbReference>
<comment type="catalytic activity">
    <reaction evidence="9 10">
        <text>a long-chain fatty acyl-CoA + 2 NADPH + 2 H(+) = a long-chain primary fatty alcohol + 2 NADP(+) + CoA</text>
        <dbReference type="Rhea" id="RHEA:52716"/>
        <dbReference type="ChEBI" id="CHEBI:15378"/>
        <dbReference type="ChEBI" id="CHEBI:57287"/>
        <dbReference type="ChEBI" id="CHEBI:57783"/>
        <dbReference type="ChEBI" id="CHEBI:58349"/>
        <dbReference type="ChEBI" id="CHEBI:77396"/>
        <dbReference type="ChEBI" id="CHEBI:83139"/>
        <dbReference type="EC" id="1.2.1.84"/>
    </reaction>
</comment>
<protein>
    <recommendedName>
        <fullName evidence="10">Fatty acyl-CoA reductase</fullName>
        <ecNumber evidence="10">1.2.1.84</ecNumber>
    </recommendedName>
</protein>
<sequence>MVEQNMKSKDVSSVSEYYAGKNVFITGGTGFLGKALIEKLLYSCNDIGKVFMLIREKKGVSAQDRMKIMLETEPFGRLRNERPQDFKKIVPVYGDLVADSLGISAEDQEILFEEVSVVFHLAATIKFNEPLSVAMKVNVEGTQEVLKLAQKMKQLESFVYMSTAFSNTSLQRYHVEEKMYPPPKPMEEVYDLIKNNDPNERFNSDILDGRPNTYTFTKALAENFVVDNHGDLPCVIVRPSVVTAALKEPVEGWIDNWQGATPVLSLIAKGWVRCLYGEKMTNFEIIPIDYVVNLTIISGANCKKSKNVPIYHCCSSGSNPITLKETSILYTAESVKHGYNELPLPGMIFSKSSWILFLMTLIFQVIPSYLADLFLYLIGKPTRYVKIQTKLASYLDTIRFFSSQSWNITNDKTRGLYSSLNSADKDLYPCDANLINWKQYIPIYFRGVKQFLVDPTEKKRQ</sequence>
<dbReference type="PANTHER" id="PTHR11011:SF45">
    <property type="entry name" value="FATTY ACYL-COA REDUCTASE CG8306-RELATED"/>
    <property type="match status" value="1"/>
</dbReference>
<keyword evidence="8 10" id="KW-0472">Membrane</keyword>
<dbReference type="Gene3D" id="3.40.50.720">
    <property type="entry name" value="NAD(P)-binding Rossmann-like Domain"/>
    <property type="match status" value="1"/>
</dbReference>
<evidence type="ECO:0000313" key="13">
    <source>
        <dbReference type="EMBL" id="CAF4893835.1"/>
    </source>
</evidence>
<comment type="similarity">
    <text evidence="2 10">Belongs to the fatty acyl-CoA reductase family.</text>
</comment>